<evidence type="ECO:0000313" key="2">
    <source>
        <dbReference type="Proteomes" id="UP000654913"/>
    </source>
</evidence>
<dbReference type="Proteomes" id="UP000654913">
    <property type="component" value="Chromosome 3"/>
</dbReference>
<dbReference type="OrthoDB" id="4358442at2759"/>
<dbReference type="AlphaFoldDB" id="A0A7R8AN39"/>
<dbReference type="RefSeq" id="XP_041555349.1">
    <property type="nucleotide sequence ID" value="XM_041702577.1"/>
</dbReference>
<organism evidence="1 2">
    <name type="scientific">Aspergillus puulaauensis</name>
    <dbReference type="NCBI Taxonomy" id="1220207"/>
    <lineage>
        <taxon>Eukaryota</taxon>
        <taxon>Fungi</taxon>
        <taxon>Dikarya</taxon>
        <taxon>Ascomycota</taxon>
        <taxon>Pezizomycotina</taxon>
        <taxon>Eurotiomycetes</taxon>
        <taxon>Eurotiomycetidae</taxon>
        <taxon>Eurotiales</taxon>
        <taxon>Aspergillaceae</taxon>
        <taxon>Aspergillus</taxon>
    </lineage>
</organism>
<protein>
    <submittedName>
        <fullName evidence="1">Uncharacterized protein</fullName>
    </submittedName>
</protein>
<dbReference type="KEGG" id="apuu:APUU_31380A"/>
<name>A0A7R8AN39_9EURO</name>
<dbReference type="EMBL" id="AP024445">
    <property type="protein sequence ID" value="BCS23155.1"/>
    <property type="molecule type" value="Genomic_DNA"/>
</dbReference>
<reference evidence="1" key="1">
    <citation type="submission" date="2021-01" db="EMBL/GenBank/DDBJ databases">
        <authorList>
            <consortium name="Aspergillus puulaauensis MK2 genome sequencing consortium"/>
            <person name="Kazuki M."/>
            <person name="Futagami T."/>
        </authorList>
    </citation>
    <scope>NUCLEOTIDE SEQUENCE</scope>
    <source>
        <strain evidence="1">MK2</strain>
    </source>
</reference>
<gene>
    <name evidence="1" type="ORF">APUU_31380A</name>
</gene>
<evidence type="ECO:0000313" key="1">
    <source>
        <dbReference type="EMBL" id="BCS23155.1"/>
    </source>
</evidence>
<accession>A0A7R8AN39</accession>
<proteinExistence type="predicted"/>
<dbReference type="GeneID" id="64973160"/>
<reference evidence="1" key="2">
    <citation type="submission" date="2021-02" db="EMBL/GenBank/DDBJ databases">
        <title>Aspergillus puulaauensis MK2 genome sequence.</title>
        <authorList>
            <person name="Futagami T."/>
            <person name="Mori K."/>
            <person name="Kadooka C."/>
            <person name="Tanaka T."/>
        </authorList>
    </citation>
    <scope>NUCLEOTIDE SEQUENCE</scope>
    <source>
        <strain evidence="1">MK2</strain>
    </source>
</reference>
<keyword evidence="2" id="KW-1185">Reference proteome</keyword>
<sequence>MPFYSIAKSTRNPWEYYVITTPDRKTADLFYRYLQERPIDINQHPKVSKLCRTSTQMWKLRMPSDSNLQHVVAELSNPWHKRFGDLVGSVIIEKHSTIEAKETAGVPVIPHIDTADSPVIVSGGEYLIRNKFDHSQYWGMSNVSERSTQRHVERPHATAFCIELANKYLKIKGEPLLIDSDEVFISARHDGVIYPIYYNQDGKLCTNVTPGSSGAFKFGHFQQGNYMAHDFHSGESVNIFYYPEYSGPAREAWELVL</sequence>